<protein>
    <submittedName>
        <fullName evidence="2">Uncharacterized protein</fullName>
    </submittedName>
</protein>
<organism evidence="2 3">
    <name type="scientific">Schaalia odontolytica</name>
    <dbReference type="NCBI Taxonomy" id="1660"/>
    <lineage>
        <taxon>Bacteria</taxon>
        <taxon>Bacillati</taxon>
        <taxon>Actinomycetota</taxon>
        <taxon>Actinomycetes</taxon>
        <taxon>Actinomycetales</taxon>
        <taxon>Actinomycetaceae</taxon>
        <taxon>Schaalia</taxon>
    </lineage>
</organism>
<feature type="transmembrane region" description="Helical" evidence="1">
    <location>
        <begin position="12"/>
        <end position="30"/>
    </location>
</feature>
<accession>A0A0V8RYV5</accession>
<gene>
    <name evidence="2" type="ORF">APY09_02460</name>
</gene>
<dbReference type="OrthoDB" id="3255731at2"/>
<feature type="transmembrane region" description="Helical" evidence="1">
    <location>
        <begin position="36"/>
        <end position="57"/>
    </location>
</feature>
<evidence type="ECO:0000313" key="3">
    <source>
        <dbReference type="Proteomes" id="UP000054686"/>
    </source>
</evidence>
<reference evidence="2 3" key="1">
    <citation type="submission" date="2015-10" db="EMBL/GenBank/DDBJ databases">
        <title>Draft Genome of Actinomyces odontolyticus subsp. actinosynbacter strain XH001.</title>
        <authorList>
            <person name="Mclean J.S."/>
            <person name="He X."/>
        </authorList>
    </citation>
    <scope>NUCLEOTIDE SEQUENCE [LARGE SCALE GENOMIC DNA]</scope>
    <source>
        <strain evidence="2 3">XH001</strain>
    </source>
</reference>
<evidence type="ECO:0000313" key="2">
    <source>
        <dbReference type="EMBL" id="KSW13237.1"/>
    </source>
</evidence>
<proteinExistence type="predicted"/>
<dbReference type="RefSeq" id="WP_060566019.1">
    <property type="nucleotide sequence ID" value="NZ_CP040006.1"/>
</dbReference>
<dbReference type="AlphaFoldDB" id="A0A0V8RYV5"/>
<feature type="transmembrane region" description="Helical" evidence="1">
    <location>
        <begin position="85"/>
        <end position="106"/>
    </location>
</feature>
<keyword evidence="1" id="KW-0812">Transmembrane</keyword>
<comment type="caution">
    <text evidence="2">The sequence shown here is derived from an EMBL/GenBank/DDBJ whole genome shotgun (WGS) entry which is preliminary data.</text>
</comment>
<sequence>MDLAARDLWKLTAIAIVVNAVLAVGAYWVFSFIRIGPLQLLFIWFPLYLCAALPHLIEMTVRPFWSSHPHYEDGSIVIWGNHQSIALVTTGLLLYAFAGGTMAAGFTTGQPFHAALYVFAAASMAYLECSRNPGKDLVIALTDKQKTTLTPEGISFHFPELLSVEKDSNDRDVTILWSDNVTIDSILSPTIFLEADPDIYGGPWGISSERIGIPFTGLDALIRHFNEHPEDRPLLATPQGVDLVNDILAEARAALTTPQRSHA</sequence>
<keyword evidence="1" id="KW-1133">Transmembrane helix</keyword>
<dbReference type="Proteomes" id="UP000054686">
    <property type="component" value="Unassembled WGS sequence"/>
</dbReference>
<dbReference type="EMBL" id="LLVT01000001">
    <property type="protein sequence ID" value="KSW13237.1"/>
    <property type="molecule type" value="Genomic_DNA"/>
</dbReference>
<name>A0A0V8RYV5_9ACTO</name>
<keyword evidence="1" id="KW-0472">Membrane</keyword>
<evidence type="ECO:0000256" key="1">
    <source>
        <dbReference type="SAM" id="Phobius"/>
    </source>
</evidence>